<protein>
    <submittedName>
        <fullName evidence="3">Putative lipase</fullName>
    </submittedName>
</protein>
<dbReference type="Gene3D" id="3.40.50.1820">
    <property type="entry name" value="alpha/beta hydrolase"/>
    <property type="match status" value="1"/>
</dbReference>
<keyword evidence="1" id="KW-0378">Hydrolase</keyword>
<comment type="caution">
    <text evidence="3">The sequence shown here is derived from an EMBL/GenBank/DDBJ whole genome shotgun (WGS) entry which is preliminary data.</text>
</comment>
<dbReference type="STRING" id="1423729.FC80_GL000245"/>
<dbReference type="PANTHER" id="PTHR48081">
    <property type="entry name" value="AB HYDROLASE SUPERFAMILY PROTEIN C4A8.06C"/>
    <property type="match status" value="1"/>
</dbReference>
<dbReference type="SUPFAM" id="SSF53474">
    <property type="entry name" value="alpha/beta-Hydrolases"/>
    <property type="match status" value="1"/>
</dbReference>
<organism evidence="3 4">
    <name type="scientific">Liquorilactobacillus cacaonum DSM 21116</name>
    <dbReference type="NCBI Taxonomy" id="1423729"/>
    <lineage>
        <taxon>Bacteria</taxon>
        <taxon>Bacillati</taxon>
        <taxon>Bacillota</taxon>
        <taxon>Bacilli</taxon>
        <taxon>Lactobacillales</taxon>
        <taxon>Lactobacillaceae</taxon>
        <taxon>Liquorilactobacillus</taxon>
    </lineage>
</organism>
<dbReference type="PATRIC" id="fig|1423729.3.peg.246"/>
<evidence type="ECO:0000259" key="2">
    <source>
        <dbReference type="Pfam" id="PF07859"/>
    </source>
</evidence>
<evidence type="ECO:0000313" key="3">
    <source>
        <dbReference type="EMBL" id="KRM92064.1"/>
    </source>
</evidence>
<dbReference type="InterPro" id="IPR050300">
    <property type="entry name" value="GDXG_lipolytic_enzyme"/>
</dbReference>
<dbReference type="AlphaFoldDB" id="A0A0R2CLH9"/>
<feature type="domain" description="Alpha/beta hydrolase fold-3" evidence="2">
    <location>
        <begin position="39"/>
        <end position="251"/>
    </location>
</feature>
<dbReference type="PANTHER" id="PTHR48081:SF6">
    <property type="entry name" value="PEPTIDASE S9 PROLYL OLIGOPEPTIDASE CATALYTIC DOMAIN-CONTAINING PROTEIN"/>
    <property type="match status" value="1"/>
</dbReference>
<keyword evidence="4" id="KW-1185">Reference proteome</keyword>
<evidence type="ECO:0000313" key="4">
    <source>
        <dbReference type="Proteomes" id="UP000051131"/>
    </source>
</evidence>
<proteinExistence type="predicted"/>
<dbReference type="Proteomes" id="UP000051131">
    <property type="component" value="Unassembled WGS sequence"/>
</dbReference>
<dbReference type="GO" id="GO:0016787">
    <property type="term" value="F:hydrolase activity"/>
    <property type="evidence" value="ECO:0007669"/>
    <property type="project" value="UniProtKB-KW"/>
</dbReference>
<gene>
    <name evidence="3" type="ORF">FC80_GL000245</name>
</gene>
<evidence type="ECO:0000256" key="1">
    <source>
        <dbReference type="ARBA" id="ARBA00022801"/>
    </source>
</evidence>
<dbReference type="InterPro" id="IPR013094">
    <property type="entry name" value="AB_hydrolase_3"/>
</dbReference>
<name>A0A0R2CLH9_9LACO</name>
<dbReference type="Pfam" id="PF07859">
    <property type="entry name" value="Abhydrolase_3"/>
    <property type="match status" value="1"/>
</dbReference>
<dbReference type="InterPro" id="IPR029058">
    <property type="entry name" value="AB_hydrolase_fold"/>
</dbReference>
<accession>A0A0R2CLH9</accession>
<reference evidence="3 4" key="1">
    <citation type="journal article" date="2015" name="Genome Announc.">
        <title>Expanding the biotechnology potential of lactobacilli through comparative genomics of 213 strains and associated genera.</title>
        <authorList>
            <person name="Sun Z."/>
            <person name="Harris H.M."/>
            <person name="McCann A."/>
            <person name="Guo C."/>
            <person name="Argimon S."/>
            <person name="Zhang W."/>
            <person name="Yang X."/>
            <person name="Jeffery I.B."/>
            <person name="Cooney J.C."/>
            <person name="Kagawa T.F."/>
            <person name="Liu W."/>
            <person name="Song Y."/>
            <person name="Salvetti E."/>
            <person name="Wrobel A."/>
            <person name="Rasinkangas P."/>
            <person name="Parkhill J."/>
            <person name="Rea M.C."/>
            <person name="O'Sullivan O."/>
            <person name="Ritari J."/>
            <person name="Douillard F.P."/>
            <person name="Paul Ross R."/>
            <person name="Yang R."/>
            <person name="Briner A.E."/>
            <person name="Felis G.E."/>
            <person name="de Vos W.M."/>
            <person name="Barrangou R."/>
            <person name="Klaenhammer T.R."/>
            <person name="Caufield P.W."/>
            <person name="Cui Y."/>
            <person name="Zhang H."/>
            <person name="O'Toole P.W."/>
        </authorList>
    </citation>
    <scope>NUCLEOTIDE SEQUENCE [LARGE SCALE GENOMIC DNA]</scope>
    <source>
        <strain evidence="3 4">DSM 21116</strain>
    </source>
</reference>
<sequence length="282" mass="32004">MYNNAKKFVSVRRNLSYGNKKTEKADIYYPQNNRETKVIFWVHGGGFIGGDKKSIKEFGTYIVARTNSIVISINYTVSPTGKYPTQLYQLSAAIRHFTKNSARYNLPKSPKVFVGGDSAGAQIAAQYLAIQANTKYAQKFSKTLVSNLNFKGAILYCGPYDFSMIQKEAKASNNLLMRWFVHTVGWSMTGDFFWSKSNLATEANIANQVTKNYPATYITDGNQYTFESSGKELAKSLESKNVDVKTRFFAKSERVNHEYQFDFATKKAKKTLEQTIKFIQEQ</sequence>
<dbReference type="EMBL" id="AYZE01000008">
    <property type="protein sequence ID" value="KRM92064.1"/>
    <property type="molecule type" value="Genomic_DNA"/>
</dbReference>